<dbReference type="InterPro" id="IPR042099">
    <property type="entry name" value="ANL_N_sf"/>
</dbReference>
<comment type="caution">
    <text evidence="2">The sequence shown here is derived from an EMBL/GenBank/DDBJ whole genome shotgun (WGS) entry which is preliminary data.</text>
</comment>
<accession>A0ABP3C9E0</accession>
<keyword evidence="3" id="KW-1185">Reference proteome</keyword>
<protein>
    <submittedName>
        <fullName evidence="2">Phenylacetate--CoA ligase family protein</fullName>
    </submittedName>
</protein>
<reference evidence="2 3" key="1">
    <citation type="submission" date="2024-01" db="EMBL/GenBank/DDBJ databases">
        <title>Characterization of antibiotic resistant novel bacterial strains and their environmental applications.</title>
        <authorList>
            <person name="Manzoor S."/>
            <person name="Abbas S."/>
            <person name="Arshad M."/>
            <person name="Ahmed I."/>
        </authorList>
    </citation>
    <scope>NUCLEOTIDE SEQUENCE [LARGE SCALE GENOMIC DNA]</scope>
    <source>
        <strain evidence="2 3">NCCP-602</strain>
    </source>
</reference>
<dbReference type="SUPFAM" id="SSF56801">
    <property type="entry name" value="Acetyl-CoA synthetase-like"/>
    <property type="match status" value="1"/>
</dbReference>
<gene>
    <name evidence="2" type="ORF">NCCP602_23160</name>
</gene>
<sequence>MRFWHKTRRTLTPGPRLGYCRTMSETQPTGLRRLPIPRGPINLARQALLRTANLGLTAAYGTYRMHPAIWRFTARRYSPKLEPFARLNAWMICQQASLDVPAYQDYLARTGYTFTWWDLEAYTPTSKDDFVRKYSEEHRCWGGRIDRVGTVVDESSGSSGTPFNWMRSKRELDTVHKNVAGYVTMLFGDADLFCINAFSMGAWATGTNTGLAMAKVAMVKNTGPDLEKILDTMRHFGPGHTYLISAYPPFLKHLVDRMDSEPGVWDDYRLNGFVGGEAMTEGLRDYLEQRFDRVYSGYGASDLTIGMAGESDLSVVIRRALAHDLDFRAEVLGPDESRVPMVFQYNPLETYLETTEDGELVATINSAAVMSPRLRYNIGDEAKLIDFPTMVGLTRRHPELARECSRAFAGNGMKLPFVLLFGRADSTISYMGANIYPLDIENGLYRDNPRAHLIESFRIELRELPDHEHRPALHIQLRETAPALDDADRAELAETIRAGVLGHLASVSRDFAQSMKEDPTTAELEIEVHDFGTGPFAEASTKIKNVYLQTRPAAPSETAAPSDPAASKEETHAIE</sequence>
<dbReference type="PANTHER" id="PTHR43845">
    <property type="entry name" value="BLR5969 PROTEIN"/>
    <property type="match status" value="1"/>
</dbReference>
<dbReference type="Gene3D" id="3.40.50.12780">
    <property type="entry name" value="N-terminal domain of ligase-like"/>
    <property type="match status" value="1"/>
</dbReference>
<organism evidence="2 3">
    <name type="scientific">Brevibacterium metallidurans</name>
    <dbReference type="NCBI Taxonomy" id="1482676"/>
    <lineage>
        <taxon>Bacteria</taxon>
        <taxon>Bacillati</taxon>
        <taxon>Actinomycetota</taxon>
        <taxon>Actinomycetes</taxon>
        <taxon>Micrococcales</taxon>
        <taxon>Brevibacteriaceae</taxon>
        <taxon>Brevibacterium</taxon>
    </lineage>
</organism>
<keyword evidence="2" id="KW-0436">Ligase</keyword>
<evidence type="ECO:0000256" key="1">
    <source>
        <dbReference type="SAM" id="MobiDB-lite"/>
    </source>
</evidence>
<dbReference type="GO" id="GO:0016874">
    <property type="term" value="F:ligase activity"/>
    <property type="evidence" value="ECO:0007669"/>
    <property type="project" value="UniProtKB-KW"/>
</dbReference>
<dbReference type="Proteomes" id="UP001498238">
    <property type="component" value="Unassembled WGS sequence"/>
</dbReference>
<feature type="region of interest" description="Disordered" evidence="1">
    <location>
        <begin position="549"/>
        <end position="575"/>
    </location>
</feature>
<dbReference type="EMBL" id="BAAAAF010000009">
    <property type="protein sequence ID" value="GAA0036355.1"/>
    <property type="molecule type" value="Genomic_DNA"/>
</dbReference>
<evidence type="ECO:0000313" key="3">
    <source>
        <dbReference type="Proteomes" id="UP001498238"/>
    </source>
</evidence>
<dbReference type="PANTHER" id="PTHR43845:SF1">
    <property type="entry name" value="BLR5969 PROTEIN"/>
    <property type="match status" value="1"/>
</dbReference>
<proteinExistence type="predicted"/>
<name>A0ABP3C9E0_9MICO</name>
<feature type="compositionally biased region" description="Basic and acidic residues" evidence="1">
    <location>
        <begin position="566"/>
        <end position="575"/>
    </location>
</feature>
<evidence type="ECO:0000313" key="2">
    <source>
        <dbReference type="EMBL" id="GAA0036355.1"/>
    </source>
</evidence>